<evidence type="ECO:0000313" key="3">
    <source>
        <dbReference type="Proteomes" id="UP000276603"/>
    </source>
</evidence>
<dbReference type="InterPro" id="IPR011059">
    <property type="entry name" value="Metal-dep_hydrolase_composite"/>
</dbReference>
<comment type="caution">
    <text evidence="2">The sequence shown here is derived from an EMBL/GenBank/DDBJ whole genome shotgun (WGS) entry which is preliminary data.</text>
</comment>
<proteinExistence type="predicted"/>
<dbReference type="InterPro" id="IPR032466">
    <property type="entry name" value="Metal_Hydrolase"/>
</dbReference>
<dbReference type="PROSITE" id="PS51257">
    <property type="entry name" value="PROKAR_LIPOPROTEIN"/>
    <property type="match status" value="1"/>
</dbReference>
<dbReference type="Gene3D" id="3.20.20.140">
    <property type="entry name" value="Metal-dependent hydrolases"/>
    <property type="match status" value="1"/>
</dbReference>
<dbReference type="SUPFAM" id="SSF51338">
    <property type="entry name" value="Composite domain of metallo-dependent hydrolases"/>
    <property type="match status" value="1"/>
</dbReference>
<accession>A0A3B0CET7</accession>
<dbReference type="GO" id="GO:0016810">
    <property type="term" value="F:hydrolase activity, acting on carbon-nitrogen (but not peptide) bonds"/>
    <property type="evidence" value="ECO:0007669"/>
    <property type="project" value="InterPro"/>
</dbReference>
<dbReference type="Gene3D" id="2.30.40.10">
    <property type="entry name" value="Urease, subunit C, domain 1"/>
    <property type="match status" value="1"/>
</dbReference>
<dbReference type="RefSeq" id="WP_120709720.1">
    <property type="nucleotide sequence ID" value="NZ_RBCJ01000001.1"/>
</dbReference>
<name>A0A3B0CET7_9FLAO</name>
<dbReference type="PANTHER" id="PTHR43135">
    <property type="entry name" value="ALPHA-D-RIBOSE 1-METHYLPHOSPHONATE 5-TRIPHOSPHATE DIPHOSPHATASE"/>
    <property type="match status" value="1"/>
</dbReference>
<evidence type="ECO:0000313" key="2">
    <source>
        <dbReference type="EMBL" id="RKN82529.1"/>
    </source>
</evidence>
<dbReference type="PANTHER" id="PTHR43135:SF3">
    <property type="entry name" value="ALPHA-D-RIBOSE 1-METHYLPHOSPHONATE 5-TRIPHOSPHATE DIPHOSPHATASE"/>
    <property type="match status" value="1"/>
</dbReference>
<feature type="domain" description="Amidohydrolase-related" evidence="1">
    <location>
        <begin position="81"/>
        <end position="488"/>
    </location>
</feature>
<gene>
    <name evidence="2" type="ORF">D7Z94_01390</name>
</gene>
<sequence>MKNLLTILLATILCSCQDNKEQLNLTEGVYISNVTIISTEDGTYSPHIGHLVIEKDIIVYADKNEPSINGTFEKIDGTGKFIIPGLIDSHVHIIPGVQGMLPHHIEKYPELATEFNSQMPRSYLYHGFTALINLGGISDERIASFNMQEVKPDLYHVGYSGAAVANGYPMNFTPEEFRFDAEPNFIYMESQAESIPDKYDPADHTPKAVVKRIKNSGGIAVKSYYERGFGRMSKLPVPTKRIMTELLNEAHSNGLVLTVHANSLEGHSFLADIGVDILSHGLWNWGKYKDVPRDSLPLEIKRTLDLQIQKQIGYTPTLTVIEGEEALVDTGFLDQPVLKKVVPKNLLEWYKTEEAQWFAKEIFNELTVEEVHIIYDNVQAHAMLALKYLSDNNGLILFGSDTPSAPTYGNQPGHNGNWELKLMKEAGVPLNKILASATFNNAKAFHLDASLGSLAIGKKANIIMMAKNPLMDIEAYDAIEQVVIGGKVIKREDLEVKE</sequence>
<dbReference type="Pfam" id="PF01979">
    <property type="entry name" value="Amidohydro_1"/>
    <property type="match status" value="1"/>
</dbReference>
<keyword evidence="3" id="KW-1185">Reference proteome</keyword>
<dbReference type="OrthoDB" id="9797498at2"/>
<dbReference type="EMBL" id="RBCJ01000001">
    <property type="protein sequence ID" value="RKN82529.1"/>
    <property type="molecule type" value="Genomic_DNA"/>
</dbReference>
<dbReference type="Proteomes" id="UP000276603">
    <property type="component" value="Unassembled WGS sequence"/>
</dbReference>
<reference evidence="2 3" key="1">
    <citation type="submission" date="2018-10" db="EMBL/GenBank/DDBJ databases">
        <title>Ulvibacterium marinum gen. nov., sp. nov., a novel marine bacterium of the family Flavobacteriaceae, isolated from a culture of the green alga Ulva prolifera.</title>
        <authorList>
            <person name="Zhang Z."/>
        </authorList>
    </citation>
    <scope>NUCLEOTIDE SEQUENCE [LARGE SCALE GENOMIC DNA]</scope>
    <source>
        <strain evidence="2 3">CCMM003</strain>
    </source>
</reference>
<dbReference type="SUPFAM" id="SSF51556">
    <property type="entry name" value="Metallo-dependent hydrolases"/>
    <property type="match status" value="1"/>
</dbReference>
<evidence type="ECO:0000259" key="1">
    <source>
        <dbReference type="Pfam" id="PF01979"/>
    </source>
</evidence>
<dbReference type="AlphaFoldDB" id="A0A3B0CET7"/>
<protein>
    <recommendedName>
        <fullName evidence="1">Amidohydrolase-related domain-containing protein</fullName>
    </recommendedName>
</protein>
<organism evidence="2 3">
    <name type="scientific">Ulvibacterium marinum</name>
    <dbReference type="NCBI Taxonomy" id="2419782"/>
    <lineage>
        <taxon>Bacteria</taxon>
        <taxon>Pseudomonadati</taxon>
        <taxon>Bacteroidota</taxon>
        <taxon>Flavobacteriia</taxon>
        <taxon>Flavobacteriales</taxon>
        <taxon>Flavobacteriaceae</taxon>
        <taxon>Ulvibacterium</taxon>
    </lineage>
</organism>
<dbReference type="InterPro" id="IPR006680">
    <property type="entry name" value="Amidohydro-rel"/>
</dbReference>
<dbReference type="InterPro" id="IPR051781">
    <property type="entry name" value="Metallo-dep_Hydrolase"/>
</dbReference>